<dbReference type="Proteomes" id="UP000501452">
    <property type="component" value="Chromosome"/>
</dbReference>
<dbReference type="KEGG" id="rub:GBA63_06075"/>
<dbReference type="AlphaFoldDB" id="A0A6G8Q706"/>
<feature type="transmembrane region" description="Helical" evidence="1">
    <location>
        <begin position="130"/>
        <end position="151"/>
    </location>
</feature>
<proteinExistence type="predicted"/>
<evidence type="ECO:0000313" key="4">
    <source>
        <dbReference type="Proteomes" id="UP000501452"/>
    </source>
</evidence>
<keyword evidence="1" id="KW-0472">Membrane</keyword>
<accession>A0A6G8Q706</accession>
<reference evidence="3 4" key="1">
    <citation type="submission" date="2019-10" db="EMBL/GenBank/DDBJ databases">
        <title>Rubrobacter sp nov SCSIO 52090 isolated from a deep-sea sediment in the South China Sea.</title>
        <authorList>
            <person name="Chen R.W."/>
        </authorList>
    </citation>
    <scope>NUCLEOTIDE SEQUENCE [LARGE SCALE GENOMIC DNA]</scope>
    <source>
        <strain evidence="3 4">SCSIO 52909</strain>
    </source>
</reference>
<evidence type="ECO:0000313" key="3">
    <source>
        <dbReference type="EMBL" id="QIN82265.1"/>
    </source>
</evidence>
<evidence type="ECO:0000259" key="2">
    <source>
        <dbReference type="Pfam" id="PF13548"/>
    </source>
</evidence>
<dbReference type="InterPro" id="IPR025196">
    <property type="entry name" value="DUF4126"/>
</dbReference>
<feature type="transmembrane region" description="Helical" evidence="1">
    <location>
        <begin position="158"/>
        <end position="177"/>
    </location>
</feature>
<feature type="transmembrane region" description="Helical" evidence="1">
    <location>
        <begin position="73"/>
        <end position="92"/>
    </location>
</feature>
<sequence>MGNRAGAPGGARLREGLLALKWARLRYNARVETALTLGLGIGIASIAGVRAFLPLVLVYYLSLPEGPFLFGTFPVWAVISALAILVVLESVLDKVGAAERVFNYVMVPIRVAAGALVFGIMSGVATISEAVPWLIAGAVIAGVVAVLKVLLRPSARDASSGVSTAFLSFIEDVIGLVGGVLALFVPYLPALLVAFLLFFFSRIRKRRGRKFGGLRILGD</sequence>
<protein>
    <submittedName>
        <fullName evidence="3">DUF4126 family protein</fullName>
    </submittedName>
</protein>
<feature type="transmembrane region" description="Helical" evidence="1">
    <location>
        <begin position="34"/>
        <end position="61"/>
    </location>
</feature>
<feature type="domain" description="DUF4126" evidence="2">
    <location>
        <begin position="37"/>
        <end position="204"/>
    </location>
</feature>
<dbReference type="EMBL" id="CP045119">
    <property type="protein sequence ID" value="QIN82265.1"/>
    <property type="molecule type" value="Genomic_DNA"/>
</dbReference>
<feature type="transmembrane region" description="Helical" evidence="1">
    <location>
        <begin position="104"/>
        <end position="124"/>
    </location>
</feature>
<gene>
    <name evidence="3" type="ORF">GBA63_06075</name>
</gene>
<name>A0A6G8Q706_9ACTN</name>
<feature type="transmembrane region" description="Helical" evidence="1">
    <location>
        <begin position="183"/>
        <end position="200"/>
    </location>
</feature>
<keyword evidence="1" id="KW-1133">Transmembrane helix</keyword>
<dbReference type="Pfam" id="PF13548">
    <property type="entry name" value="DUF4126"/>
    <property type="match status" value="1"/>
</dbReference>
<evidence type="ECO:0000256" key="1">
    <source>
        <dbReference type="SAM" id="Phobius"/>
    </source>
</evidence>
<keyword evidence="1" id="KW-0812">Transmembrane</keyword>
<organism evidence="3 4">
    <name type="scientific">Rubrobacter tropicus</name>
    <dbReference type="NCBI Taxonomy" id="2653851"/>
    <lineage>
        <taxon>Bacteria</taxon>
        <taxon>Bacillati</taxon>
        <taxon>Actinomycetota</taxon>
        <taxon>Rubrobacteria</taxon>
        <taxon>Rubrobacterales</taxon>
        <taxon>Rubrobacteraceae</taxon>
        <taxon>Rubrobacter</taxon>
    </lineage>
</organism>
<keyword evidence="4" id="KW-1185">Reference proteome</keyword>